<dbReference type="Proteomes" id="UP000197003">
    <property type="component" value="Chromosome"/>
</dbReference>
<name>A0A1Z3N822_BDEBC</name>
<proteinExistence type="predicted"/>
<dbReference type="Pfam" id="PF14237">
    <property type="entry name" value="GYF_2"/>
    <property type="match status" value="2"/>
</dbReference>
<dbReference type="AlphaFoldDB" id="A0A1Z3N822"/>
<feature type="domain" description="GYF" evidence="1">
    <location>
        <begin position="91"/>
        <end position="133"/>
    </location>
</feature>
<protein>
    <recommendedName>
        <fullName evidence="1">GYF domain-containing protein</fullName>
    </recommendedName>
</protein>
<dbReference type="InterPro" id="IPR025640">
    <property type="entry name" value="GYF_2"/>
</dbReference>
<reference evidence="2 3" key="1">
    <citation type="submission" date="2017-04" db="EMBL/GenBank/DDBJ databases">
        <title>Whole genome sequence of Bdellovibrio bacteriovorus strain SSB218315.</title>
        <authorList>
            <person name="Oyedara O."/>
            <person name="Rodriguez-Perez M.A."/>
        </authorList>
    </citation>
    <scope>NUCLEOTIDE SEQUENCE [LARGE SCALE GENOMIC DNA]</scope>
    <source>
        <strain evidence="2 3">SSB218315</strain>
    </source>
</reference>
<dbReference type="RefSeq" id="WP_088565159.1">
    <property type="nucleotide sequence ID" value="NZ_CP020946.1"/>
</dbReference>
<accession>A0A1Z3N822</accession>
<evidence type="ECO:0000259" key="1">
    <source>
        <dbReference type="Pfam" id="PF14237"/>
    </source>
</evidence>
<dbReference type="OrthoDB" id="5293768at2"/>
<feature type="domain" description="GYF" evidence="1">
    <location>
        <begin position="6"/>
        <end position="51"/>
    </location>
</feature>
<evidence type="ECO:0000313" key="3">
    <source>
        <dbReference type="Proteomes" id="UP000197003"/>
    </source>
</evidence>
<evidence type="ECO:0000313" key="2">
    <source>
        <dbReference type="EMBL" id="ASD63633.1"/>
    </source>
</evidence>
<organism evidence="2 3">
    <name type="scientific">Bdellovibrio bacteriovorus</name>
    <dbReference type="NCBI Taxonomy" id="959"/>
    <lineage>
        <taxon>Bacteria</taxon>
        <taxon>Pseudomonadati</taxon>
        <taxon>Bdellovibrionota</taxon>
        <taxon>Bdellovibrionia</taxon>
        <taxon>Bdellovibrionales</taxon>
        <taxon>Pseudobdellovibrionaceae</taxon>
        <taxon>Bdellovibrio</taxon>
    </lineage>
</organism>
<gene>
    <name evidence="2" type="ORF">B9G79_08620</name>
</gene>
<dbReference type="EMBL" id="CP020946">
    <property type="protein sequence ID" value="ASD63633.1"/>
    <property type="molecule type" value="Genomic_DNA"/>
</dbReference>
<sequence length="134" mass="15359">MKNDRWYYNKNLKPQGPVGFEEIRQLILKGDIGPHDLISCDSDGSWKSAWEWGFDRSLFPATQGYVQGMDIAADDKEWVLLVASDDGKALVQEGPYSVREVQESLRSQRVSAQNYIWKSGMSGWSRILDRPEFN</sequence>